<gene>
    <name evidence="1" type="ORF">BLA6863_00162</name>
</gene>
<dbReference type="RefSeq" id="WP_174936685.1">
    <property type="nucleotide sequence ID" value="NZ_CABVPY010000001.1"/>
</dbReference>
<accession>A0A6P2GUW9</accession>
<dbReference type="Proteomes" id="UP000494170">
    <property type="component" value="Unassembled WGS sequence"/>
</dbReference>
<sequence>MSIRTNAGRTFQEVLTEAVRDISENGYNDPARLDDWLRKLRFAALADLPTPEEIQNRMQLAMQTVFNRTFSKSSMLKYHPGVPVFTVDRLKPYAREELDRRIRASVNLIKLNREEAVEKMLRRASGWMTSIPDQGSRVVDKVDVKEHIAKPIQQIKYEARRVSIDQGHKLVNAINTVVATQNGAIAGKWRSHYKRAGYDYREDHKERDSKIYLVRDSWAHDQGLVKRGEAGYTDEITQPGEEVFCQCYWVWIYALRELPEPMLTIKGKDILEETRLKRKAAA</sequence>
<evidence type="ECO:0000313" key="2">
    <source>
        <dbReference type="Proteomes" id="UP000494170"/>
    </source>
</evidence>
<dbReference type="EMBL" id="CABVPY010000001">
    <property type="protein sequence ID" value="VWB07348.1"/>
    <property type="molecule type" value="Genomic_DNA"/>
</dbReference>
<reference evidence="1 2" key="1">
    <citation type="submission" date="2019-09" db="EMBL/GenBank/DDBJ databases">
        <authorList>
            <person name="Depoorter E."/>
        </authorList>
    </citation>
    <scope>NUCLEOTIDE SEQUENCE [LARGE SCALE GENOMIC DNA]</scope>
    <source>
        <strain evidence="1">LMG 6863</strain>
    </source>
</reference>
<dbReference type="AlphaFoldDB" id="A0A6P2GUW9"/>
<name>A0A6P2GUW9_BURL3</name>
<protein>
    <submittedName>
        <fullName evidence="1">Phage Mu protein F-like protein</fullName>
    </submittedName>
</protein>
<organism evidence="1 2">
    <name type="scientific">Burkholderia lata (strain ATCC 17760 / DSM 23089 / LMG 22485 / NCIMB 9086 / R18194 / 383)</name>
    <dbReference type="NCBI Taxonomy" id="482957"/>
    <lineage>
        <taxon>Bacteria</taxon>
        <taxon>Pseudomonadati</taxon>
        <taxon>Pseudomonadota</taxon>
        <taxon>Betaproteobacteria</taxon>
        <taxon>Burkholderiales</taxon>
        <taxon>Burkholderiaceae</taxon>
        <taxon>Burkholderia</taxon>
        <taxon>Burkholderia cepacia complex</taxon>
    </lineage>
</organism>
<evidence type="ECO:0000313" key="1">
    <source>
        <dbReference type="EMBL" id="VWB07348.1"/>
    </source>
</evidence>
<proteinExistence type="predicted"/>